<evidence type="ECO:0000313" key="6">
    <source>
        <dbReference type="EMBL" id="NWH78964.1"/>
    </source>
</evidence>
<keyword evidence="1" id="KW-0540">Nuclease</keyword>
<dbReference type="AlphaFoldDB" id="A0A850XB47"/>
<dbReference type="InterPro" id="IPR052408">
    <property type="entry name" value="Exonuclease_MUT-7-like"/>
</dbReference>
<dbReference type="PANTHER" id="PTHR47765">
    <property type="entry name" value="3'-5' EXONUCLEASE DOMAIN-CONTAINING PROTEIN"/>
    <property type="match status" value="1"/>
</dbReference>
<reference evidence="6" key="1">
    <citation type="submission" date="2019-09" db="EMBL/GenBank/DDBJ databases">
        <title>Bird 10,000 Genomes (B10K) Project - Family phase.</title>
        <authorList>
            <person name="Zhang G."/>
        </authorList>
    </citation>
    <scope>NUCLEOTIDE SEQUENCE</scope>
    <source>
        <strain evidence="6">B10K-DU-008-47</strain>
        <tissue evidence="6">Mixed tissue sample</tissue>
    </source>
</reference>
<dbReference type="OrthoDB" id="18193at2759"/>
<dbReference type="InterPro" id="IPR002562">
    <property type="entry name" value="3'-5'_exonuclease_dom"/>
</dbReference>
<dbReference type="Pfam" id="PF01612">
    <property type="entry name" value="DNA_pol_A_exo1"/>
    <property type="match status" value="1"/>
</dbReference>
<dbReference type="FunFam" id="3.30.420.10:FF:000074">
    <property type="entry name" value="exonuclease mut-7 homolog isoform X2"/>
    <property type="match status" value="1"/>
</dbReference>
<dbReference type="Pfam" id="PF01927">
    <property type="entry name" value="Mut7-C"/>
    <property type="match status" value="1"/>
</dbReference>
<dbReference type="GO" id="GO:0008408">
    <property type="term" value="F:3'-5' exonuclease activity"/>
    <property type="evidence" value="ECO:0007669"/>
    <property type="project" value="InterPro"/>
</dbReference>
<dbReference type="InterPro" id="IPR002782">
    <property type="entry name" value="Mut7-C_RNAse_dom"/>
</dbReference>
<dbReference type="Gene3D" id="3.30.420.10">
    <property type="entry name" value="Ribonuclease H-like superfamily/Ribonuclease H"/>
    <property type="match status" value="1"/>
</dbReference>
<keyword evidence="3 6" id="KW-0269">Exonuclease</keyword>
<feature type="non-terminal residue" evidence="6">
    <location>
        <position position="693"/>
    </location>
</feature>
<dbReference type="Proteomes" id="UP000653271">
    <property type="component" value="Unassembled WGS sequence"/>
</dbReference>
<keyword evidence="2" id="KW-0378">Hydrolase</keyword>
<name>A0A850XB47_PIACA</name>
<dbReference type="SUPFAM" id="SSF53098">
    <property type="entry name" value="Ribonuclease H-like"/>
    <property type="match status" value="1"/>
</dbReference>
<evidence type="ECO:0000313" key="7">
    <source>
        <dbReference type="Proteomes" id="UP000653271"/>
    </source>
</evidence>
<dbReference type="GO" id="GO:0003676">
    <property type="term" value="F:nucleic acid binding"/>
    <property type="evidence" value="ECO:0007669"/>
    <property type="project" value="InterPro"/>
</dbReference>
<dbReference type="SMART" id="SM00474">
    <property type="entry name" value="35EXOc"/>
    <property type="match status" value="1"/>
</dbReference>
<dbReference type="EMBL" id="WAAB01018633">
    <property type="protein sequence ID" value="NWH78964.1"/>
    <property type="molecule type" value="Genomic_DNA"/>
</dbReference>
<gene>
    <name evidence="6" type="primary">Exd3</name>
    <name evidence="6" type="ORF">PIACAY_R13868</name>
</gene>
<feature type="non-terminal residue" evidence="6">
    <location>
        <position position="1"/>
    </location>
</feature>
<evidence type="ECO:0000256" key="3">
    <source>
        <dbReference type="ARBA" id="ARBA00022839"/>
    </source>
</evidence>
<dbReference type="InterPro" id="IPR037432">
    <property type="entry name" value="Mut-7_DEDDy_dom"/>
</dbReference>
<evidence type="ECO:0000256" key="2">
    <source>
        <dbReference type="ARBA" id="ARBA00022801"/>
    </source>
</evidence>
<dbReference type="CDD" id="cd06146">
    <property type="entry name" value="mut-7_like_exo"/>
    <property type="match status" value="1"/>
</dbReference>
<dbReference type="InterPro" id="IPR012337">
    <property type="entry name" value="RNaseH-like_sf"/>
</dbReference>
<accession>A0A850XB47</accession>
<protein>
    <submittedName>
        <fullName evidence="6">MUT7 Exonuclease</fullName>
    </submittedName>
</protein>
<evidence type="ECO:0000256" key="4">
    <source>
        <dbReference type="SAM" id="MobiDB-lite"/>
    </source>
</evidence>
<comment type="caution">
    <text evidence="6">The sequence shown here is derived from an EMBL/GenBank/DDBJ whole genome shotgun (WGS) entry which is preliminary data.</text>
</comment>
<evidence type="ECO:0000256" key="1">
    <source>
        <dbReference type="ARBA" id="ARBA00022722"/>
    </source>
</evidence>
<dbReference type="GO" id="GO:0006139">
    <property type="term" value="P:nucleobase-containing compound metabolic process"/>
    <property type="evidence" value="ECO:0007669"/>
    <property type="project" value="InterPro"/>
</dbReference>
<sequence length="693" mass="78884">VSRQLKEEIRRGFAGLEDPLAGLLDMLENSSDWKGKGHSLGYYITTELQLWIKEHPAVQQSGPRLQKLQARALGTLAQCPTNLLDPLISIYQLHTADRNCLLAHISHLYHKGDYKEAAILSIKLKLQPDQDVEKMCTPLLLQDKTNLVEDYVGEYPELQSKLLHILDTWCEPGFDIRDISRQYQGTFRCKPDKFNHKTLSKLIFRLLDRFNVDPALCPNVINQRHLRTLHYLFYKRFVEKTMTQENWTDHVQSTVGENQWLQGHLIQLLLRYCDLNTAAQWAQRCNLPKETLPHEVADELQKLQIQERVEEATKALKFQESKRNNYYQLPIPRANIHFLQTWEETLPCWEKVLQPGQVVGIDMEYKPSFGMVGKPRVSLLQLALKDEVFLLDLPRLLEEAEMGGRMEELLHFIQTLYSDSAITKLGYGMSGDFSSLAATCSALKDANKQAQGVVDLLTVDKQVDVLSPEQSYEDGGCRQPEKGLSLLVQHVLGKPLDKTEQLSNWEKRPLREEQILYAASDAYCLLEVYEKLCKDPASFGLSLDLTESLVGKPSMKPKAKKQLNKQEVPSPSGQHCKASKPEPSHPPAPISPKEFSVVCDNMLQGLGRYLRCLGVDVRMLENEDDHRKAAEIARQEGRVILTSGLPYQTLQSQVAEGRCFSVNCSEKAKEQALQVLKHFNVQVSLADIFSRCQ</sequence>
<proteinExistence type="predicted"/>
<feature type="domain" description="3'-5' exonuclease" evidence="5">
    <location>
        <begin position="336"/>
        <end position="537"/>
    </location>
</feature>
<dbReference type="InterPro" id="IPR036397">
    <property type="entry name" value="RNaseH_sf"/>
</dbReference>
<feature type="region of interest" description="Disordered" evidence="4">
    <location>
        <begin position="553"/>
        <end position="591"/>
    </location>
</feature>
<dbReference type="PANTHER" id="PTHR47765:SF2">
    <property type="entry name" value="EXONUCLEASE MUT-7 HOMOLOG"/>
    <property type="match status" value="1"/>
</dbReference>
<organism evidence="6 7">
    <name type="scientific">Piaya cayana</name>
    <name type="common">Common squirrel cuckoo</name>
    <dbReference type="NCBI Taxonomy" id="33601"/>
    <lineage>
        <taxon>Eukaryota</taxon>
        <taxon>Metazoa</taxon>
        <taxon>Chordata</taxon>
        <taxon>Craniata</taxon>
        <taxon>Vertebrata</taxon>
        <taxon>Euteleostomi</taxon>
        <taxon>Archelosauria</taxon>
        <taxon>Archosauria</taxon>
        <taxon>Dinosauria</taxon>
        <taxon>Saurischia</taxon>
        <taxon>Theropoda</taxon>
        <taxon>Coelurosauria</taxon>
        <taxon>Aves</taxon>
        <taxon>Neognathae</taxon>
        <taxon>Neoaves</taxon>
        <taxon>Otidimorphae</taxon>
        <taxon>Cuculiformes</taxon>
        <taxon>Coccyzidae</taxon>
        <taxon>Piaya</taxon>
    </lineage>
</organism>
<evidence type="ECO:0000259" key="5">
    <source>
        <dbReference type="SMART" id="SM00474"/>
    </source>
</evidence>
<keyword evidence="7" id="KW-1185">Reference proteome</keyword>